<accession>A0A0J7KQG1</accession>
<comment type="caution">
    <text evidence="2">The sequence shown here is derived from an EMBL/GenBank/DDBJ whole genome shotgun (WGS) entry which is preliminary data.</text>
</comment>
<dbReference type="Proteomes" id="UP000036261">
    <property type="component" value="Unassembled WGS sequence"/>
</dbReference>
<feature type="domain" description="GmrSD restriction endonucleases N-terminal" evidence="1">
    <location>
        <begin position="17"/>
        <end position="171"/>
    </location>
</feature>
<protein>
    <recommendedName>
        <fullName evidence="1">GmrSD restriction endonucleases N-terminal domain-containing protein</fullName>
    </recommendedName>
</protein>
<dbReference type="RefSeq" id="WP_048508540.1">
    <property type="nucleotide sequence ID" value="NZ_LFND01000007.1"/>
</dbReference>
<dbReference type="Pfam" id="PF03235">
    <property type="entry name" value="GmrSD_N"/>
    <property type="match status" value="1"/>
</dbReference>
<gene>
    <name evidence="2" type="ORF">ACM46_20570</name>
</gene>
<dbReference type="PANTHER" id="PTHR39639:SF1">
    <property type="entry name" value="DUF262 DOMAIN-CONTAINING PROTEIN"/>
    <property type="match status" value="1"/>
</dbReference>
<proteinExistence type="predicted"/>
<organism evidence="2 3">
    <name type="scientific">Chryseobacterium angstadtii</name>
    <dbReference type="NCBI Taxonomy" id="558151"/>
    <lineage>
        <taxon>Bacteria</taxon>
        <taxon>Pseudomonadati</taxon>
        <taxon>Bacteroidota</taxon>
        <taxon>Flavobacteriia</taxon>
        <taxon>Flavobacteriales</taxon>
        <taxon>Weeksellaceae</taxon>
        <taxon>Chryseobacterium group</taxon>
        <taxon>Chryseobacterium</taxon>
    </lineage>
</organism>
<evidence type="ECO:0000313" key="2">
    <source>
        <dbReference type="EMBL" id="KMQ59485.1"/>
    </source>
</evidence>
<dbReference type="AlphaFoldDB" id="A0A0J7KQG1"/>
<dbReference type="PANTHER" id="PTHR39639">
    <property type="entry name" value="CHROMOSOME 16, WHOLE GENOME SHOTGUN SEQUENCE"/>
    <property type="match status" value="1"/>
</dbReference>
<dbReference type="Gene3D" id="3.30.950.30">
    <property type="entry name" value="Schlafen, AAA domain"/>
    <property type="match status" value="1"/>
</dbReference>
<dbReference type="PATRIC" id="fig|558151.6.peg.4320"/>
<dbReference type="InterPro" id="IPR038461">
    <property type="entry name" value="Schlafen_AlbA_2_dom_sf"/>
</dbReference>
<evidence type="ECO:0000259" key="1">
    <source>
        <dbReference type="Pfam" id="PF03235"/>
    </source>
</evidence>
<name>A0A0J7KQG1_9FLAO</name>
<dbReference type="EMBL" id="LFND01000007">
    <property type="protein sequence ID" value="KMQ59485.1"/>
    <property type="molecule type" value="Genomic_DNA"/>
</dbReference>
<reference evidence="2 3" key="1">
    <citation type="journal article" date="2013" name="Int. J. Syst. Evol. Microbiol.">
        <title>Chryseobacterium angstadtii sp. nov., isolated from a newt tank.</title>
        <authorList>
            <person name="Kirk K.E."/>
            <person name="Hoffman J.A."/>
            <person name="Smith K.A."/>
            <person name="Strahan B.L."/>
            <person name="Failor K.C."/>
            <person name="Krebs J.E."/>
            <person name="Gale A.N."/>
            <person name="Do T.D."/>
            <person name="Sontag T.C."/>
            <person name="Batties A.M."/>
            <person name="Mistiszyn K."/>
            <person name="Newman J.D."/>
        </authorList>
    </citation>
    <scope>NUCLEOTIDE SEQUENCE [LARGE SCALE GENOMIC DNA]</scope>
    <source>
        <strain evidence="2 3">KM</strain>
    </source>
</reference>
<keyword evidence="3" id="KW-1185">Reference proteome</keyword>
<dbReference type="OrthoDB" id="9764212at2"/>
<dbReference type="InterPro" id="IPR004919">
    <property type="entry name" value="GmrSD_N"/>
</dbReference>
<evidence type="ECO:0000313" key="3">
    <source>
        <dbReference type="Proteomes" id="UP000036261"/>
    </source>
</evidence>
<sequence>MDITKKLIIRPETVETIFDYYQKEQLLVNRRYQRKLVWTIEEKEKFIDSISLNYPVPLFLVAEISYKGNTILEIIDGMQRLNAITSFIEGEFSYEGKYFDLETIANTKYLLDKGLLTQKTPKLSRELCKNIASYQLPLSVSIFKEETAIDDIFKRINSNGKHLSSQELRQAGSINSFGKLVRQLSESVRGDVSHTERLTLNNMKKISINNKSLGYGIDMGGIFWRKHNLITNENIRESRDEELLAHLLSAILIEPRPAATSKNLDNFYGENLIIEQTIKKLGESYIVKMFESVFEEFRKTFEATRSSFFRVLFKRQTSYVNRSFQVFFLAFYDLLVKEQLKITSYSDLCKSLEGAGDKYLTSNAEFYNLSQQREQGVEVVKGLIRKYFIKRSESDPALNNGVLKLENILESSHTENTCYDFKIGFHKMHNDSGFDDGCFDKILKTLTAIANISKDSIGYVIIGVADKKADSDFHEKYYKSKSVIFKEFLVTGVQEEVKKYKNHEEYRTVIENKIKHSKITPSKYIDQILRNIDYFNYYDKSILIFKIETDGEPVKFGDNYYERQGTSTIQIPRDKEVSLWQRMLK</sequence>